<reference evidence="2" key="1">
    <citation type="submission" date="2020-06" db="EMBL/GenBank/DDBJ databases">
        <authorList>
            <person name="Li T."/>
            <person name="Hu X."/>
            <person name="Zhang T."/>
            <person name="Song X."/>
            <person name="Zhang H."/>
            <person name="Dai N."/>
            <person name="Sheng W."/>
            <person name="Hou X."/>
            <person name="Wei L."/>
        </authorList>
    </citation>
    <scope>NUCLEOTIDE SEQUENCE</scope>
    <source>
        <strain evidence="2">3651</strain>
        <tissue evidence="2">Leaf</tissue>
    </source>
</reference>
<organism evidence="2 3">
    <name type="scientific">Sesamum alatum</name>
    <dbReference type="NCBI Taxonomy" id="300844"/>
    <lineage>
        <taxon>Eukaryota</taxon>
        <taxon>Viridiplantae</taxon>
        <taxon>Streptophyta</taxon>
        <taxon>Embryophyta</taxon>
        <taxon>Tracheophyta</taxon>
        <taxon>Spermatophyta</taxon>
        <taxon>Magnoliopsida</taxon>
        <taxon>eudicotyledons</taxon>
        <taxon>Gunneridae</taxon>
        <taxon>Pentapetalae</taxon>
        <taxon>asterids</taxon>
        <taxon>lamiids</taxon>
        <taxon>Lamiales</taxon>
        <taxon>Pedaliaceae</taxon>
        <taxon>Sesamum</taxon>
    </lineage>
</organism>
<dbReference type="AlphaFoldDB" id="A0AAE2CYF8"/>
<feature type="compositionally biased region" description="Basic and acidic residues" evidence="1">
    <location>
        <begin position="44"/>
        <end position="67"/>
    </location>
</feature>
<gene>
    <name evidence="2" type="ORF">Salat_0205400</name>
</gene>
<comment type="caution">
    <text evidence="2">The sequence shown here is derived from an EMBL/GenBank/DDBJ whole genome shotgun (WGS) entry which is preliminary data.</text>
</comment>
<accession>A0AAE2CYF8</accession>
<feature type="region of interest" description="Disordered" evidence="1">
    <location>
        <begin position="44"/>
        <end position="94"/>
    </location>
</feature>
<evidence type="ECO:0000256" key="1">
    <source>
        <dbReference type="SAM" id="MobiDB-lite"/>
    </source>
</evidence>
<evidence type="ECO:0000313" key="3">
    <source>
        <dbReference type="Proteomes" id="UP001293254"/>
    </source>
</evidence>
<evidence type="ECO:0000313" key="2">
    <source>
        <dbReference type="EMBL" id="KAK4438709.1"/>
    </source>
</evidence>
<name>A0AAE2CYF8_9LAMI</name>
<dbReference type="Proteomes" id="UP001293254">
    <property type="component" value="Unassembled WGS sequence"/>
</dbReference>
<reference evidence="2" key="2">
    <citation type="journal article" date="2024" name="Plant">
        <title>Genomic evolution and insights into agronomic trait innovations of Sesamum species.</title>
        <authorList>
            <person name="Miao H."/>
            <person name="Wang L."/>
            <person name="Qu L."/>
            <person name="Liu H."/>
            <person name="Sun Y."/>
            <person name="Le M."/>
            <person name="Wang Q."/>
            <person name="Wei S."/>
            <person name="Zheng Y."/>
            <person name="Lin W."/>
            <person name="Duan Y."/>
            <person name="Cao H."/>
            <person name="Xiong S."/>
            <person name="Wang X."/>
            <person name="Wei L."/>
            <person name="Li C."/>
            <person name="Ma Q."/>
            <person name="Ju M."/>
            <person name="Zhao R."/>
            <person name="Li G."/>
            <person name="Mu C."/>
            <person name="Tian Q."/>
            <person name="Mei H."/>
            <person name="Zhang T."/>
            <person name="Gao T."/>
            <person name="Zhang H."/>
        </authorList>
    </citation>
    <scope>NUCLEOTIDE SEQUENCE</scope>
    <source>
        <strain evidence="2">3651</strain>
    </source>
</reference>
<protein>
    <submittedName>
        <fullName evidence="2">Uncharacterized protein</fullName>
    </submittedName>
</protein>
<sequence>MEPPRERNAFMSQSSLHYVEGDDMKALLGEAAEKEGCAAIQLMHERGKEPWRPRYERDDHSHAKMEDSVGSSRVPTPIPPPMQASQEDPRNDALRGEIVELASNSSLKLPVYGKGARSLKRYC</sequence>
<dbReference type="EMBL" id="JACGWO010000001">
    <property type="protein sequence ID" value="KAK4438709.1"/>
    <property type="molecule type" value="Genomic_DNA"/>
</dbReference>
<proteinExistence type="predicted"/>
<keyword evidence="3" id="KW-1185">Reference proteome</keyword>